<dbReference type="Proteomes" id="UP000184130">
    <property type="component" value="Unassembled WGS sequence"/>
</dbReference>
<evidence type="ECO:0000313" key="3">
    <source>
        <dbReference type="Proteomes" id="UP000184130"/>
    </source>
</evidence>
<reference evidence="2 3" key="1">
    <citation type="submission" date="2016-11" db="EMBL/GenBank/DDBJ databases">
        <authorList>
            <person name="Jaros S."/>
            <person name="Januszkiewicz K."/>
            <person name="Wedrychowicz H."/>
        </authorList>
    </citation>
    <scope>NUCLEOTIDE SEQUENCE [LARGE SCALE GENOMIC DNA]</scope>
    <source>
        <strain evidence="2 3">KHT3</strain>
    </source>
</reference>
<proteinExistence type="predicted"/>
<keyword evidence="1" id="KW-0732">Signal</keyword>
<feature type="signal peptide" evidence="1">
    <location>
        <begin position="1"/>
        <end position="23"/>
    </location>
</feature>
<feature type="chain" id="PRO_5009921679" description="Outer membrane protein beta-barrel domain-containing protein" evidence="1">
    <location>
        <begin position="24"/>
        <end position="522"/>
    </location>
</feature>
<evidence type="ECO:0008006" key="4">
    <source>
        <dbReference type="Google" id="ProtNLM"/>
    </source>
</evidence>
<gene>
    <name evidence="2" type="ORF">SAMN05216463_112111</name>
</gene>
<accession>A0A1M6VGB5</accession>
<dbReference type="InterPro" id="IPR011990">
    <property type="entry name" value="TPR-like_helical_dom_sf"/>
</dbReference>
<evidence type="ECO:0000313" key="2">
    <source>
        <dbReference type="EMBL" id="SHK80577.1"/>
    </source>
</evidence>
<dbReference type="AlphaFoldDB" id="A0A1M6VGB5"/>
<sequence>MKRSHTIILIALLNVQCFSFTYASINANEICQFDKSTMIKKKLADAQRCISNEDYLAAQNTINSLLKIDPYNSKAKELLEECKNGIEKQKQKVFLAYQIACKDGTISALQSFISRYPNSEYVSEVKSRIEDYSLWQKAKEQNTISAYNNYLSQSTILAYKNDAEDAITTLRSEIEWNNCKTSNDEDRISSFVQKYSSSKYADQAKYRLNILKGERYYASNNYTLAYTYLNDANNYQPLIGAPAAHLKAINEKREFESVISSSDVSKLKNYISKLSIYSPFYVPTSNKLAVLLGSALSTYSSDYSMNEALAYAKDDDTRATVKRYINKVKADKEYYERQRKKIARKRWWSRNFKFGIDADFGTSIGGASGADMFYSTGLIFRFGNVDNLFSLVTGLKYRWFRVMPDYDGYYDNGKTEWQHFAGGLNVPLSMRFNLGKATSNSSIYFGLGAEYGFKMFAAKGMDEIVNKNYLSIYPQLGVMWSNFEISCYWKTYSISPFVEYASSNFEEYKCNSLLGMQMSVYF</sequence>
<dbReference type="Gene3D" id="1.25.40.10">
    <property type="entry name" value="Tetratricopeptide repeat domain"/>
    <property type="match status" value="1"/>
</dbReference>
<evidence type="ECO:0000256" key="1">
    <source>
        <dbReference type="SAM" id="SignalP"/>
    </source>
</evidence>
<organism evidence="2 3">
    <name type="scientific">Xylanibacter ruminicola</name>
    <name type="common">Prevotella ruminicola</name>
    <dbReference type="NCBI Taxonomy" id="839"/>
    <lineage>
        <taxon>Bacteria</taxon>
        <taxon>Pseudomonadati</taxon>
        <taxon>Bacteroidota</taxon>
        <taxon>Bacteroidia</taxon>
        <taxon>Bacteroidales</taxon>
        <taxon>Prevotellaceae</taxon>
        <taxon>Xylanibacter</taxon>
    </lineage>
</organism>
<protein>
    <recommendedName>
        <fullName evidence="4">Outer membrane protein beta-barrel domain-containing protein</fullName>
    </recommendedName>
</protein>
<dbReference type="EMBL" id="FRBD01000012">
    <property type="protein sequence ID" value="SHK80577.1"/>
    <property type="molecule type" value="Genomic_DNA"/>
</dbReference>
<name>A0A1M6VGB5_XYLRU</name>